<protein>
    <submittedName>
        <fullName evidence="3">Uncharacterized protein</fullName>
    </submittedName>
</protein>
<reference evidence="3 4" key="1">
    <citation type="journal article" date="2019" name="Int. J. Syst. Evol. Microbiol.">
        <title>The Global Catalogue of Microorganisms (GCM) 10K type strain sequencing project: providing services to taxonomists for standard genome sequencing and annotation.</title>
        <authorList>
            <consortium name="The Broad Institute Genomics Platform"/>
            <consortium name="The Broad Institute Genome Sequencing Center for Infectious Disease"/>
            <person name="Wu L."/>
            <person name="Ma J."/>
        </authorList>
    </citation>
    <scope>NUCLEOTIDE SEQUENCE [LARGE SCALE GENOMIC DNA]</scope>
    <source>
        <strain evidence="3 4">LMG 29247</strain>
    </source>
</reference>
<proteinExistence type="predicted"/>
<evidence type="ECO:0000256" key="2">
    <source>
        <dbReference type="SAM" id="Phobius"/>
    </source>
</evidence>
<comment type="caution">
    <text evidence="3">The sequence shown here is derived from an EMBL/GenBank/DDBJ whole genome shotgun (WGS) entry which is preliminary data.</text>
</comment>
<feature type="transmembrane region" description="Helical" evidence="2">
    <location>
        <begin position="77"/>
        <end position="97"/>
    </location>
</feature>
<name>A0ABD5SS90_9EURY</name>
<organism evidence="3 4">
    <name type="scientific">Natrinema soli</name>
    <dbReference type="NCBI Taxonomy" id="1930624"/>
    <lineage>
        <taxon>Archaea</taxon>
        <taxon>Methanobacteriati</taxon>
        <taxon>Methanobacteriota</taxon>
        <taxon>Stenosarchaea group</taxon>
        <taxon>Halobacteria</taxon>
        <taxon>Halobacteriales</taxon>
        <taxon>Natrialbaceae</taxon>
        <taxon>Natrinema</taxon>
    </lineage>
</organism>
<gene>
    <name evidence="3" type="ORF">ACFQE6_13685</name>
</gene>
<accession>A0ABD5SS90</accession>
<dbReference type="Proteomes" id="UP001596383">
    <property type="component" value="Unassembled WGS sequence"/>
</dbReference>
<dbReference type="EMBL" id="JBHSWV010000210">
    <property type="protein sequence ID" value="MFC6766000.1"/>
    <property type="molecule type" value="Genomic_DNA"/>
</dbReference>
<keyword evidence="4" id="KW-1185">Reference proteome</keyword>
<dbReference type="AlphaFoldDB" id="A0ABD5SS90"/>
<keyword evidence="2" id="KW-0472">Membrane</keyword>
<evidence type="ECO:0000256" key="1">
    <source>
        <dbReference type="SAM" id="MobiDB-lite"/>
    </source>
</evidence>
<sequence>MFEFLAEFWAYLQLDNNLAWFVVGCGYFVVALVAALSRLEYPWWFVVLYLGVAGTIGLKITQPFLLSDASSPYADMLLIIMAVLLGLTLFVIITHYARYREEYDDLRASFQDEPGNGNGNNSNDPRQP</sequence>
<keyword evidence="2" id="KW-0812">Transmembrane</keyword>
<feature type="transmembrane region" description="Helical" evidence="2">
    <location>
        <begin position="43"/>
        <end position="65"/>
    </location>
</feature>
<evidence type="ECO:0000313" key="3">
    <source>
        <dbReference type="EMBL" id="MFC6766000.1"/>
    </source>
</evidence>
<dbReference type="RefSeq" id="WP_273738989.1">
    <property type="nucleotide sequence ID" value="NZ_JAQIVI010000210.1"/>
</dbReference>
<evidence type="ECO:0000313" key="4">
    <source>
        <dbReference type="Proteomes" id="UP001596383"/>
    </source>
</evidence>
<feature type="transmembrane region" description="Helical" evidence="2">
    <location>
        <begin position="18"/>
        <end position="36"/>
    </location>
</feature>
<keyword evidence="2" id="KW-1133">Transmembrane helix</keyword>
<feature type="compositionally biased region" description="Low complexity" evidence="1">
    <location>
        <begin position="119"/>
        <end position="128"/>
    </location>
</feature>
<feature type="region of interest" description="Disordered" evidence="1">
    <location>
        <begin position="109"/>
        <end position="128"/>
    </location>
</feature>